<feature type="domain" description="Flavin reductase like" evidence="4">
    <location>
        <begin position="302"/>
        <end position="455"/>
    </location>
</feature>
<comment type="caution">
    <text evidence="5">The sequence shown here is derived from an EMBL/GenBank/DDBJ whole genome shotgun (WGS) entry which is preliminary data.</text>
</comment>
<dbReference type="PANTHER" id="PTHR43567:SF1">
    <property type="entry name" value="FLAVOREDOXIN"/>
    <property type="match status" value="1"/>
</dbReference>
<dbReference type="GO" id="GO:0010181">
    <property type="term" value="F:FMN binding"/>
    <property type="evidence" value="ECO:0007669"/>
    <property type="project" value="InterPro"/>
</dbReference>
<dbReference type="SUPFAM" id="SSF50475">
    <property type="entry name" value="FMN-binding split barrel"/>
    <property type="match status" value="1"/>
</dbReference>
<dbReference type="InterPro" id="IPR052174">
    <property type="entry name" value="Flavoredoxin"/>
</dbReference>
<dbReference type="Proteomes" id="UP001268610">
    <property type="component" value="Unassembled WGS sequence"/>
</dbReference>
<reference evidence="5" key="1">
    <citation type="submission" date="2023-04" db="EMBL/GenBank/DDBJ databases">
        <title>Genomic characterization of faba bean (Vicia faba) microsymbionts in Mexican soils.</title>
        <authorList>
            <person name="Rivera Orduna F.N."/>
            <person name="Guevara-Luna J."/>
            <person name="Yan J."/>
            <person name="Arroyo-Herrera I."/>
            <person name="Li Y."/>
            <person name="Vasquez-Murrieta M.S."/>
            <person name="Wang E.T."/>
        </authorList>
    </citation>
    <scope>NUCLEOTIDE SEQUENCE</scope>
    <source>
        <strain evidence="5">CH26</strain>
    </source>
</reference>
<dbReference type="Pfam" id="PF01613">
    <property type="entry name" value="Flavin_Reduct"/>
    <property type="match status" value="1"/>
</dbReference>
<dbReference type="PANTHER" id="PTHR43567">
    <property type="entry name" value="FLAVOREDOXIN-RELATED-RELATED"/>
    <property type="match status" value="1"/>
</dbReference>
<protein>
    <submittedName>
        <fullName evidence="5">Flavin reductase</fullName>
    </submittedName>
</protein>
<evidence type="ECO:0000259" key="4">
    <source>
        <dbReference type="Pfam" id="PF01613"/>
    </source>
</evidence>
<dbReference type="Gene3D" id="2.30.110.10">
    <property type="entry name" value="Electron Transport, Fmn-binding Protein, Chain A"/>
    <property type="match status" value="2"/>
</dbReference>
<evidence type="ECO:0000313" key="5">
    <source>
        <dbReference type="EMBL" id="MDR9774800.1"/>
    </source>
</evidence>
<sequence length="469" mass="53510">MSVEILEKYTYTWPPFEPKENLHWENSRPDSYVRNLRESPEDLQIDSRWPAFFPCSISFATTGDGSETAVEKVVGASIVNRFPYVIALSFCVSELSKRHYARNRFIEILERNGTAAIQFFELGQNVDTILKTIQDMPDERIDERIGATGLPTRRAKTSEAPIFNDAYMVYEARLVSASKDFSGAPIYEETYTEFGSHRIYFLEIQAIQLREDIARGASSIHWRALPRWQPRKPDHVLRSVNWDANKDGYRKGYTPNYVFPSPNTVAFEHDYVENGMAVVRLPTTAEGQVEFDNDRARWPCFFPSSAGLITSWGKDNVPNLMPCGSTTVLVRSPLCIGIFVSYADVNERYSRRATLRALDDTGRFACGVPFDNDKIVEAIKYAGNISIDKDINKIHNSGLEYEEDEWAPILTDVPVTFMCKVVQTLRLGTHIMYLGEVVSIRIRDDVTKENPLSWWPFPDVRKAGDHVLD</sequence>
<comment type="cofactor">
    <cofactor evidence="1">
        <name>FMN</name>
        <dbReference type="ChEBI" id="CHEBI:58210"/>
    </cofactor>
</comment>
<accession>A0AAJ2GS02</accession>
<comment type="similarity">
    <text evidence="3">Belongs to the flavoredoxin family.</text>
</comment>
<dbReference type="InterPro" id="IPR002563">
    <property type="entry name" value="Flavin_Rdtase-like_dom"/>
</dbReference>
<organism evidence="5 6">
    <name type="scientific">Rhizobium hidalgonense</name>
    <dbReference type="NCBI Taxonomy" id="1538159"/>
    <lineage>
        <taxon>Bacteria</taxon>
        <taxon>Pseudomonadati</taxon>
        <taxon>Pseudomonadota</taxon>
        <taxon>Alphaproteobacteria</taxon>
        <taxon>Hyphomicrobiales</taxon>
        <taxon>Rhizobiaceae</taxon>
        <taxon>Rhizobium/Agrobacterium group</taxon>
        <taxon>Rhizobium</taxon>
    </lineage>
</organism>
<dbReference type="EMBL" id="JAVLSF010000010">
    <property type="protein sequence ID" value="MDR9774800.1"/>
    <property type="molecule type" value="Genomic_DNA"/>
</dbReference>
<evidence type="ECO:0000256" key="3">
    <source>
        <dbReference type="ARBA" id="ARBA00038054"/>
    </source>
</evidence>
<name>A0AAJ2GS02_9HYPH</name>
<dbReference type="GO" id="GO:0016646">
    <property type="term" value="F:oxidoreductase activity, acting on the CH-NH group of donors, NAD or NADP as acceptor"/>
    <property type="evidence" value="ECO:0007669"/>
    <property type="project" value="UniProtKB-ARBA"/>
</dbReference>
<dbReference type="AlphaFoldDB" id="A0AAJ2GS02"/>
<evidence type="ECO:0000313" key="6">
    <source>
        <dbReference type="Proteomes" id="UP001268610"/>
    </source>
</evidence>
<evidence type="ECO:0000256" key="1">
    <source>
        <dbReference type="ARBA" id="ARBA00001917"/>
    </source>
</evidence>
<keyword evidence="2" id="KW-0285">Flavoprotein</keyword>
<dbReference type="InterPro" id="IPR012349">
    <property type="entry name" value="Split_barrel_FMN-bd"/>
</dbReference>
<evidence type="ECO:0000256" key="2">
    <source>
        <dbReference type="ARBA" id="ARBA00022630"/>
    </source>
</evidence>
<gene>
    <name evidence="5" type="ORF">RJJ65_19500</name>
</gene>
<dbReference type="RefSeq" id="WP_310865657.1">
    <property type="nucleotide sequence ID" value="NZ_JAVLSF010000010.1"/>
</dbReference>
<proteinExistence type="inferred from homology"/>